<feature type="repeat" description="ANK" evidence="2">
    <location>
        <begin position="1381"/>
        <end position="1413"/>
    </location>
</feature>
<evidence type="ECO:0000256" key="3">
    <source>
        <dbReference type="SAM" id="MobiDB-lite"/>
    </source>
</evidence>
<gene>
    <name evidence="5" type="ORF">GP486_001549</name>
</gene>
<dbReference type="PROSITE" id="PS50297">
    <property type="entry name" value="ANK_REP_REGION"/>
    <property type="match status" value="3"/>
</dbReference>
<dbReference type="Pfam" id="PF22939">
    <property type="entry name" value="WHD_GPIID"/>
    <property type="match status" value="1"/>
</dbReference>
<dbReference type="Pfam" id="PF01048">
    <property type="entry name" value="PNP_UDP_1"/>
    <property type="match status" value="1"/>
</dbReference>
<name>A0A9P8RSY7_9PEZI</name>
<keyword evidence="6" id="KW-1185">Reference proteome</keyword>
<dbReference type="SUPFAM" id="SSF52540">
    <property type="entry name" value="P-loop containing nucleoside triphosphate hydrolases"/>
    <property type="match status" value="1"/>
</dbReference>
<dbReference type="CDD" id="cd09008">
    <property type="entry name" value="MTAN"/>
    <property type="match status" value="1"/>
</dbReference>
<accession>A0A9P8RSY7</accession>
<dbReference type="Pfam" id="PF12796">
    <property type="entry name" value="Ank_2"/>
    <property type="match status" value="1"/>
</dbReference>
<organism evidence="5 6">
    <name type="scientific">Trichoglossum hirsutum</name>
    <dbReference type="NCBI Taxonomy" id="265104"/>
    <lineage>
        <taxon>Eukaryota</taxon>
        <taxon>Fungi</taxon>
        <taxon>Dikarya</taxon>
        <taxon>Ascomycota</taxon>
        <taxon>Pezizomycotina</taxon>
        <taxon>Geoglossomycetes</taxon>
        <taxon>Geoglossales</taxon>
        <taxon>Geoglossaceae</taxon>
        <taxon>Trichoglossum</taxon>
    </lineage>
</organism>
<dbReference type="InterPro" id="IPR036770">
    <property type="entry name" value="Ankyrin_rpt-contain_sf"/>
</dbReference>
<keyword evidence="2" id="KW-0040">ANK repeat</keyword>
<dbReference type="InterPro" id="IPR000845">
    <property type="entry name" value="Nucleoside_phosphorylase_d"/>
</dbReference>
<dbReference type="PROSITE" id="PS50011">
    <property type="entry name" value="PROTEIN_KINASE_DOM"/>
    <property type="match status" value="1"/>
</dbReference>
<dbReference type="InterPro" id="IPR002110">
    <property type="entry name" value="Ankyrin_rpt"/>
</dbReference>
<protein>
    <recommendedName>
        <fullName evidence="4">Protein kinase domain-containing protein</fullName>
    </recommendedName>
</protein>
<dbReference type="EMBL" id="JAGHQM010000141">
    <property type="protein sequence ID" value="KAH0565067.1"/>
    <property type="molecule type" value="Genomic_DNA"/>
</dbReference>
<dbReference type="Gene3D" id="1.25.40.20">
    <property type="entry name" value="Ankyrin repeat-containing domain"/>
    <property type="match status" value="2"/>
</dbReference>
<dbReference type="Pfam" id="PF00069">
    <property type="entry name" value="Pkinase"/>
    <property type="match status" value="1"/>
</dbReference>
<dbReference type="InterPro" id="IPR011009">
    <property type="entry name" value="Kinase-like_dom_sf"/>
</dbReference>
<dbReference type="Pfam" id="PF00023">
    <property type="entry name" value="Ank"/>
    <property type="match status" value="2"/>
</dbReference>
<evidence type="ECO:0000313" key="5">
    <source>
        <dbReference type="EMBL" id="KAH0565067.1"/>
    </source>
</evidence>
<evidence type="ECO:0000259" key="4">
    <source>
        <dbReference type="PROSITE" id="PS50011"/>
    </source>
</evidence>
<feature type="repeat" description="ANK" evidence="2">
    <location>
        <begin position="855"/>
        <end position="887"/>
    </location>
</feature>
<dbReference type="SMART" id="SM00220">
    <property type="entry name" value="S_TKc"/>
    <property type="match status" value="1"/>
</dbReference>
<dbReference type="SUPFAM" id="SSF53167">
    <property type="entry name" value="Purine and uridine phosphorylases"/>
    <property type="match status" value="1"/>
</dbReference>
<dbReference type="InterPro" id="IPR035994">
    <property type="entry name" value="Nucleoside_phosphorylase_sf"/>
</dbReference>
<dbReference type="PANTHER" id="PTHR46082">
    <property type="entry name" value="ATP/GTP-BINDING PROTEIN-RELATED"/>
    <property type="match status" value="1"/>
</dbReference>
<dbReference type="InterPro" id="IPR000719">
    <property type="entry name" value="Prot_kinase_dom"/>
</dbReference>
<dbReference type="GO" id="GO:0005524">
    <property type="term" value="F:ATP binding"/>
    <property type="evidence" value="ECO:0007669"/>
    <property type="project" value="InterPro"/>
</dbReference>
<dbReference type="SMART" id="SM00248">
    <property type="entry name" value="ANK"/>
    <property type="match status" value="5"/>
</dbReference>
<dbReference type="CDD" id="cd00180">
    <property type="entry name" value="PKc"/>
    <property type="match status" value="1"/>
</dbReference>
<feature type="domain" description="Protein kinase" evidence="4">
    <location>
        <begin position="977"/>
        <end position="1334"/>
    </location>
</feature>
<evidence type="ECO:0000313" key="6">
    <source>
        <dbReference type="Proteomes" id="UP000750711"/>
    </source>
</evidence>
<feature type="region of interest" description="Disordered" evidence="3">
    <location>
        <begin position="1072"/>
        <end position="1100"/>
    </location>
</feature>
<dbReference type="InterPro" id="IPR027417">
    <property type="entry name" value="P-loop_NTPase"/>
</dbReference>
<comment type="caution">
    <text evidence="5">The sequence shown here is derived from an EMBL/GenBank/DDBJ whole genome shotgun (WGS) entry which is preliminary data.</text>
</comment>
<keyword evidence="1" id="KW-0677">Repeat</keyword>
<evidence type="ECO:0000256" key="2">
    <source>
        <dbReference type="PROSITE-ProRule" id="PRU00023"/>
    </source>
</evidence>
<dbReference type="InterPro" id="IPR053137">
    <property type="entry name" value="NLR-like"/>
</dbReference>
<feature type="repeat" description="ANK" evidence="2">
    <location>
        <begin position="921"/>
        <end position="953"/>
    </location>
</feature>
<evidence type="ECO:0000256" key="1">
    <source>
        <dbReference type="ARBA" id="ARBA00022737"/>
    </source>
</evidence>
<dbReference type="SUPFAM" id="SSF56112">
    <property type="entry name" value="Protein kinase-like (PK-like)"/>
    <property type="match status" value="1"/>
</dbReference>
<dbReference type="GO" id="GO:0009116">
    <property type="term" value="P:nucleoside metabolic process"/>
    <property type="evidence" value="ECO:0007669"/>
    <property type="project" value="InterPro"/>
</dbReference>
<dbReference type="InterPro" id="IPR056884">
    <property type="entry name" value="NPHP3-like_N"/>
</dbReference>
<dbReference type="Pfam" id="PF24883">
    <property type="entry name" value="NPHP3_N"/>
    <property type="match status" value="1"/>
</dbReference>
<dbReference type="SUPFAM" id="SSF48403">
    <property type="entry name" value="Ankyrin repeat"/>
    <property type="match status" value="2"/>
</dbReference>
<dbReference type="Gene3D" id="3.40.50.1580">
    <property type="entry name" value="Nucleoside phosphorylase domain"/>
    <property type="match status" value="1"/>
</dbReference>
<dbReference type="PROSITE" id="PS50088">
    <property type="entry name" value="ANK_REPEAT"/>
    <property type="match status" value="4"/>
</dbReference>
<dbReference type="Gene3D" id="3.30.200.20">
    <property type="entry name" value="Phosphorylase Kinase, domain 1"/>
    <property type="match status" value="1"/>
</dbReference>
<dbReference type="InterPro" id="IPR054471">
    <property type="entry name" value="GPIID_WHD"/>
</dbReference>
<dbReference type="Proteomes" id="UP000750711">
    <property type="component" value="Unassembled WGS sequence"/>
</dbReference>
<dbReference type="Gene3D" id="1.10.510.10">
    <property type="entry name" value="Transferase(Phosphotransferase) domain 1"/>
    <property type="match status" value="1"/>
</dbReference>
<dbReference type="PANTHER" id="PTHR46082:SF11">
    <property type="entry name" value="AAA+ ATPASE DOMAIN-CONTAINING PROTEIN-RELATED"/>
    <property type="match status" value="1"/>
</dbReference>
<proteinExistence type="predicted"/>
<sequence>MTFESRTHNDYTVGWVCALPKELTAATAMLDQRHVDLPQQSYDHNTYTLGSIGKHNIVIACLPRVGTSSAATVATQMVGTFPSIKFSLMVGIGGGIPPTVRLGDVVVSTPVGRFPSVVQWDLSKAKEHDNFVPTGSLNNPPIPLLTALTKLETEYELTGSKIPEILEELKERWPRLAPKYLRSDSLEDLLFKPDCDHVSESTDDEESCRLCNKAEAIKRKPRDMRVHYGLIASGNRVIKNAIFRDKLNKVLGGHVLCVEMESAGLMNNFPCIVIRGICDYADSHKNKDWQEHAAAVAAAFAKELLGHVRPSDVDGERIAKDILSKTLDSVSAVAEIRSKLDIDEAFNILDWLTPVGYAPQQTDYISMRQPGTGQWFLDSEEYHTWLDTSGQTLFCPGIPGAGKTILTSIVVDDLITRYQGDPNAGIAYLYCNFRLQGEQKANDLLASLLRQLAQVRPSLPDSVKNLYTQHKGEQTRPSFSDISKVLQSVAAMYSRVFIVVDALDECQVSDDSFLSMIFDLQGKCGANLFATSRFVPEITEKFKRSKLVEIRASNEDVRRYLDGHMSQLAAYLRRSPDLQEEIKTEIVKEADGMFLLAQLHLDSLAEKTSPKGLRTALRLLPKGSEAYDYAYQTALERIHGQSMDAQILAMQVLAWITCAKRPLAAIELQHALAVETGESALDEENLPEVEDIVSVCAGLVTVDVETNIIRLAHYTTQQYFERTQKVWFPNAEDDITTICITYLSFCNFESGLCPTDGEFEERLRMNPLYDYAAHNWGHHARKASDSNQAIISFLKNKAKVEAASQAMMAVKQHTNYTQEVPKRVTGLHLAAYFGLVQVAHSLKLDERGSDLEDSCGRTPLSWAAENGRLGAVAFLLKIRAKPNSWDTSHQTPLYWAAKNGHGIIVESLFKAGAYINLPDKRGSTALHEAVKRDDQSVQEVLTRLGADPEIKDGDGHTATNLAWAKKRLDISAYDIDNDATRKIKRGQQADCEVLKRKNGEESPKMIFRKKFDFSNSEVPKKVRKHLKRCFLRESAVLQILNHPFIVSYLWYEDNLDQPALYMEFCEGRDLKSQHVQETSSSDDSDDPDHGDTETFSNTSSCHPIPLQEHQVWLIVFQLAAAMAYLHHGLSISGDDTFSFERHWKSVIHRDIKPANGENNTQSSIATINLTETPEVVLKLKDGRRVAKLCDLSLVRDVDDEKQTKGVGSPFYSPPEVKSSEDWTLKGDIYSFGMTIDELYKEPVGETLMTLIENCKSGDQSSRPSSLSILEMTREYLRGPERSISVSLHDLLGSEPGGYLYRSLVTIASGLDEYAEFGIETRLRRQKILKRLELLCEDGAGDLFDEFSESLHLSVLLNRRDKFKKLLVNSRKADLDRQWENSLWAPLHLAIQEDNHDMVAMLVENGADLEIVDKYMRRPDYYRNERRP</sequence>
<reference evidence="5" key="1">
    <citation type="submission" date="2021-03" db="EMBL/GenBank/DDBJ databases">
        <title>Comparative genomics and phylogenomic investigation of the class Geoglossomycetes provide insights into ecological specialization and systematics.</title>
        <authorList>
            <person name="Melie T."/>
            <person name="Pirro S."/>
            <person name="Miller A.N."/>
            <person name="Quandt A."/>
        </authorList>
    </citation>
    <scope>NUCLEOTIDE SEQUENCE</scope>
    <source>
        <strain evidence="5">CAQ_001_2017</strain>
    </source>
</reference>
<feature type="repeat" description="ANK" evidence="2">
    <location>
        <begin position="888"/>
        <end position="920"/>
    </location>
</feature>
<dbReference type="GO" id="GO:0004672">
    <property type="term" value="F:protein kinase activity"/>
    <property type="evidence" value="ECO:0007669"/>
    <property type="project" value="InterPro"/>
</dbReference>
<dbReference type="Gene3D" id="3.40.50.300">
    <property type="entry name" value="P-loop containing nucleotide triphosphate hydrolases"/>
    <property type="match status" value="1"/>
</dbReference>